<feature type="domain" description="DUF3817" evidence="7">
    <location>
        <begin position="19"/>
        <end position="104"/>
    </location>
</feature>
<evidence type="ECO:0000256" key="1">
    <source>
        <dbReference type="ARBA" id="ARBA00004651"/>
    </source>
</evidence>
<evidence type="ECO:0000256" key="4">
    <source>
        <dbReference type="ARBA" id="ARBA00022989"/>
    </source>
</evidence>
<feature type="transmembrane region" description="Helical" evidence="6">
    <location>
        <begin position="138"/>
        <end position="158"/>
    </location>
</feature>
<dbReference type="PANTHER" id="PTHR40077:SF1">
    <property type="entry name" value="MEMBRANE PROTEIN"/>
    <property type="match status" value="1"/>
</dbReference>
<feature type="transmembrane region" description="Helical" evidence="6">
    <location>
        <begin position="52"/>
        <end position="73"/>
    </location>
</feature>
<evidence type="ECO:0000259" key="7">
    <source>
        <dbReference type="Pfam" id="PF12823"/>
    </source>
</evidence>
<dbReference type="InterPro" id="IPR023845">
    <property type="entry name" value="DUF3817_TM"/>
</dbReference>
<protein>
    <submittedName>
        <fullName evidence="8">DUF3817 domain-containing protein</fullName>
    </submittedName>
</protein>
<sequence>MTSDAPIASRSPIATPHGLYRLVAIAEAVSWTLLLAGLAVRAISGEGAGVSVGGGFHGFVFLAYAGTAVLMTIHQRWRPGVAAVAIASAVVPYATIPVERWLRRTGRLDGAWRLEATDDPRDARPLDRLVRSLLRHPVAFAIGAIALVAVVFTVLLVVGPPGGR</sequence>
<comment type="subcellular location">
    <subcellularLocation>
        <location evidence="1">Cell membrane</location>
        <topology evidence="1">Multi-pass membrane protein</topology>
    </subcellularLocation>
</comment>
<feature type="transmembrane region" description="Helical" evidence="6">
    <location>
        <begin position="79"/>
        <end position="98"/>
    </location>
</feature>
<proteinExistence type="predicted"/>
<name>A0ABN3AN96_9MICO</name>
<dbReference type="NCBIfam" id="TIGR03954">
    <property type="entry name" value="integ_memb_HG"/>
    <property type="match status" value="1"/>
</dbReference>
<dbReference type="EMBL" id="BAAAQT010000005">
    <property type="protein sequence ID" value="GAA2172498.1"/>
    <property type="molecule type" value="Genomic_DNA"/>
</dbReference>
<evidence type="ECO:0000256" key="6">
    <source>
        <dbReference type="SAM" id="Phobius"/>
    </source>
</evidence>
<accession>A0ABN3AN96</accession>
<evidence type="ECO:0000313" key="8">
    <source>
        <dbReference type="EMBL" id="GAA2172498.1"/>
    </source>
</evidence>
<evidence type="ECO:0000313" key="9">
    <source>
        <dbReference type="Proteomes" id="UP001501599"/>
    </source>
</evidence>
<dbReference type="RefSeq" id="WP_344341238.1">
    <property type="nucleotide sequence ID" value="NZ_BAAAQT010000005.1"/>
</dbReference>
<reference evidence="8 9" key="1">
    <citation type="journal article" date="2019" name="Int. J. Syst. Evol. Microbiol.">
        <title>The Global Catalogue of Microorganisms (GCM) 10K type strain sequencing project: providing services to taxonomists for standard genome sequencing and annotation.</title>
        <authorList>
            <consortium name="The Broad Institute Genomics Platform"/>
            <consortium name="The Broad Institute Genome Sequencing Center for Infectious Disease"/>
            <person name="Wu L."/>
            <person name="Ma J."/>
        </authorList>
    </citation>
    <scope>NUCLEOTIDE SEQUENCE [LARGE SCALE GENOMIC DNA]</scope>
    <source>
        <strain evidence="8 9">JCM 16026</strain>
    </source>
</reference>
<gene>
    <name evidence="8" type="ORF">GCM10009846_10680</name>
</gene>
<keyword evidence="4 6" id="KW-1133">Transmembrane helix</keyword>
<organism evidence="8 9">
    <name type="scientific">Agrococcus versicolor</name>
    <dbReference type="NCBI Taxonomy" id="501482"/>
    <lineage>
        <taxon>Bacteria</taxon>
        <taxon>Bacillati</taxon>
        <taxon>Actinomycetota</taxon>
        <taxon>Actinomycetes</taxon>
        <taxon>Micrococcales</taxon>
        <taxon>Microbacteriaceae</taxon>
        <taxon>Agrococcus</taxon>
    </lineage>
</organism>
<dbReference type="PANTHER" id="PTHR40077">
    <property type="entry name" value="MEMBRANE PROTEIN-RELATED"/>
    <property type="match status" value="1"/>
</dbReference>
<keyword evidence="5 6" id="KW-0472">Membrane</keyword>
<evidence type="ECO:0000256" key="5">
    <source>
        <dbReference type="ARBA" id="ARBA00023136"/>
    </source>
</evidence>
<feature type="transmembrane region" description="Helical" evidence="6">
    <location>
        <begin position="20"/>
        <end position="40"/>
    </location>
</feature>
<keyword evidence="3 6" id="KW-0812">Transmembrane</keyword>
<dbReference type="Proteomes" id="UP001501599">
    <property type="component" value="Unassembled WGS sequence"/>
</dbReference>
<evidence type="ECO:0000256" key="2">
    <source>
        <dbReference type="ARBA" id="ARBA00022475"/>
    </source>
</evidence>
<comment type="caution">
    <text evidence="8">The sequence shown here is derived from an EMBL/GenBank/DDBJ whole genome shotgun (WGS) entry which is preliminary data.</text>
</comment>
<keyword evidence="9" id="KW-1185">Reference proteome</keyword>
<dbReference type="Pfam" id="PF12823">
    <property type="entry name" value="DUF3817"/>
    <property type="match status" value="1"/>
</dbReference>
<keyword evidence="2" id="KW-1003">Cell membrane</keyword>
<evidence type="ECO:0000256" key="3">
    <source>
        <dbReference type="ARBA" id="ARBA00022692"/>
    </source>
</evidence>